<name>A0A8S4SEE3_9NEOP</name>
<dbReference type="InterPro" id="IPR000477">
    <property type="entry name" value="RT_dom"/>
</dbReference>
<dbReference type="Proteomes" id="UP000838756">
    <property type="component" value="Unassembled WGS sequence"/>
</dbReference>
<dbReference type="CDD" id="cd01650">
    <property type="entry name" value="RT_nLTR_like"/>
    <property type="match status" value="1"/>
</dbReference>
<dbReference type="GO" id="GO:0071897">
    <property type="term" value="P:DNA biosynthetic process"/>
    <property type="evidence" value="ECO:0007669"/>
    <property type="project" value="UniProtKB-ARBA"/>
</dbReference>
<dbReference type="EMBL" id="CAKXAJ010026342">
    <property type="protein sequence ID" value="CAH2267052.1"/>
    <property type="molecule type" value="Genomic_DNA"/>
</dbReference>
<dbReference type="Pfam" id="PF00078">
    <property type="entry name" value="RVT_1"/>
    <property type="match status" value="1"/>
</dbReference>
<proteinExistence type="predicted"/>
<dbReference type="PROSITE" id="PS50878">
    <property type="entry name" value="RT_POL"/>
    <property type="match status" value="1"/>
</dbReference>
<dbReference type="PANTHER" id="PTHR33332">
    <property type="entry name" value="REVERSE TRANSCRIPTASE DOMAIN-CONTAINING PROTEIN"/>
    <property type="match status" value="1"/>
</dbReference>
<gene>
    <name evidence="2" type="primary">jg11978</name>
    <name evidence="2" type="ORF">PAEG_LOCUS25634</name>
</gene>
<comment type="caution">
    <text evidence="2">The sequence shown here is derived from an EMBL/GenBank/DDBJ whole genome shotgun (WGS) entry which is preliminary data.</text>
</comment>
<dbReference type="InterPro" id="IPR043502">
    <property type="entry name" value="DNA/RNA_pol_sf"/>
</dbReference>
<dbReference type="AlphaFoldDB" id="A0A8S4SEE3"/>
<keyword evidence="3" id="KW-1185">Reference proteome</keyword>
<evidence type="ECO:0000313" key="2">
    <source>
        <dbReference type="EMBL" id="CAH2267052.1"/>
    </source>
</evidence>
<dbReference type="OrthoDB" id="414730at2759"/>
<evidence type="ECO:0000313" key="3">
    <source>
        <dbReference type="Proteomes" id="UP000838756"/>
    </source>
</evidence>
<protein>
    <submittedName>
        <fullName evidence="2">Jg11978 protein</fullName>
    </submittedName>
</protein>
<dbReference type="SUPFAM" id="SSF56672">
    <property type="entry name" value="DNA/RNA polymerases"/>
    <property type="match status" value="1"/>
</dbReference>
<evidence type="ECO:0000259" key="1">
    <source>
        <dbReference type="PROSITE" id="PS50878"/>
    </source>
</evidence>
<sequence length="788" mass="90764">MMMMMIILIINKYNCYFTRITATSATCLDNIFTNIIPISKNIISKLDSDHCGQIIQFENVKKNVSKRKITFVPVTSNRIEKMRYSLVNDLPFLPSGATPNAMYSSFFNTFNRLFHSIFTSKSVVITDTLNFSEWATVELHKNRQKLYELYAERQFNTGDKFGDYVKLFSKNFKRACHLEKTRYIKNKIKNSSNAIKTTWNIINEETGRVTPRNINFKLNVDNKALTTDFEVATAFETFFTNIPVSTTESLNSSPDMALSLLKENVPECNHSFKFTHVSGSDVIKAFKLLINKKTNDLWGISVNVVKSLIDIVAPDLALIFNNCIDCGVFPDLMKLSKIVPLFKSGSTSDPTNFRPVSVLPTFSKIFEKLILNQLLYHFHKYNLLHIKQFGFTRGRSTIDAGVELIQNIFEAWEESRDALGVFCDLSKAFDCVQHETLVRKLHHYGIQGVALDLMSNYLRDRIQKVDVNGKRSNGSVMKIGVPQGSILGPFLFLIYINDLPYLAKDKHGIVLFADDTSLTFKINRRELAFDDVNNSLAKVVQWFEANNLVLNGKKTKCIKFTLPNVKHVKTTVLLNNEELKLEDTTVFLGITLDSKLQWGPHVNNLSNRLSSAAYAVKKIRHMTDVETARLVYFSYFHSIMSYGILLWGNAADISTIFVLQKRAVRSIYKMGPRESLRDKFKDFKIMTVYSQYIFENLMYVHKNISKFKKKCDCNNLNIRSKNKLTVQYTRLHKIHNSFKGNCIQFYNKLPIDILEMSLKKFKVCIKRKLIEKSYYSIKDYVNDKKAWV</sequence>
<feature type="domain" description="Reverse transcriptase" evidence="1">
    <location>
        <begin position="322"/>
        <end position="592"/>
    </location>
</feature>
<accession>A0A8S4SEE3</accession>
<reference evidence="2" key="1">
    <citation type="submission" date="2022-03" db="EMBL/GenBank/DDBJ databases">
        <authorList>
            <person name="Lindestad O."/>
        </authorList>
    </citation>
    <scope>NUCLEOTIDE SEQUENCE</scope>
</reference>
<organism evidence="2 3">
    <name type="scientific">Pararge aegeria aegeria</name>
    <dbReference type="NCBI Taxonomy" id="348720"/>
    <lineage>
        <taxon>Eukaryota</taxon>
        <taxon>Metazoa</taxon>
        <taxon>Ecdysozoa</taxon>
        <taxon>Arthropoda</taxon>
        <taxon>Hexapoda</taxon>
        <taxon>Insecta</taxon>
        <taxon>Pterygota</taxon>
        <taxon>Neoptera</taxon>
        <taxon>Endopterygota</taxon>
        <taxon>Lepidoptera</taxon>
        <taxon>Glossata</taxon>
        <taxon>Ditrysia</taxon>
        <taxon>Papilionoidea</taxon>
        <taxon>Nymphalidae</taxon>
        <taxon>Satyrinae</taxon>
        <taxon>Satyrini</taxon>
        <taxon>Parargina</taxon>
        <taxon>Pararge</taxon>
    </lineage>
</organism>